<dbReference type="HOGENOM" id="CLU_499133_0_0_1"/>
<gene>
    <name evidence="4" type="ORF">PHYPADRAFT_103652</name>
</gene>
<reference evidence="4" key="1">
    <citation type="journal article" date="2008" name="Science">
        <title>The Physcomitrella genome reveals evolutionary insights into the conquest of land by plants.</title>
        <authorList>
            <person name="Rensing S."/>
            <person name="Lang D."/>
            <person name="Zimmer A."/>
            <person name="Terry A."/>
            <person name="Salamov A."/>
            <person name="Shapiro H."/>
            <person name="Nishiyama T."/>
            <person name="Perroud P.-F."/>
            <person name="Lindquist E."/>
            <person name="Kamisugi Y."/>
            <person name="Tanahashi T."/>
            <person name="Sakakibara K."/>
            <person name="Fujita T."/>
            <person name="Oishi K."/>
            <person name="Shin-I T."/>
            <person name="Kuroki Y."/>
            <person name="Toyoda A."/>
            <person name="Suzuki Y."/>
            <person name="Hashimoto A."/>
            <person name="Yamaguchi K."/>
            <person name="Sugano A."/>
            <person name="Kohara Y."/>
            <person name="Fujiyama A."/>
            <person name="Anterola A."/>
            <person name="Aoki S."/>
            <person name="Ashton N."/>
            <person name="Barbazuk W.B."/>
            <person name="Barker E."/>
            <person name="Bennetzen J."/>
            <person name="Bezanilla M."/>
            <person name="Blankenship R."/>
            <person name="Cho S.H."/>
            <person name="Dutcher S."/>
            <person name="Estelle M."/>
            <person name="Fawcett J.A."/>
            <person name="Gundlach H."/>
            <person name="Hanada K."/>
            <person name="Heyl A."/>
            <person name="Hicks K.A."/>
            <person name="Hugh J."/>
            <person name="Lohr M."/>
            <person name="Mayer K."/>
            <person name="Melkozernov A."/>
            <person name="Murata T."/>
            <person name="Nelson D."/>
            <person name="Pils B."/>
            <person name="Prigge M."/>
            <person name="Reiss B."/>
            <person name="Renner T."/>
            <person name="Rombauts S."/>
            <person name="Rushton P."/>
            <person name="Sanderfoot A."/>
            <person name="Schween G."/>
            <person name="Shiu S.-H."/>
            <person name="Stueber K."/>
            <person name="Theodoulou F.L."/>
            <person name="Tu H."/>
            <person name="Van de Peer Y."/>
            <person name="Verrier P.J."/>
            <person name="Waters E."/>
            <person name="Wood A."/>
            <person name="Yang L."/>
            <person name="Cove D."/>
            <person name="Cuming A."/>
            <person name="Hasebe M."/>
            <person name="Lucas S."/>
            <person name="Mishler D.B."/>
            <person name="Reski R."/>
            <person name="Grigoriev I."/>
            <person name="Quatrano R.S."/>
            <person name="Boore J.L."/>
        </authorList>
    </citation>
    <scope>NUCLEOTIDE SEQUENCE [LARGE SCALE GENOMIC DNA]</scope>
</reference>
<proteinExistence type="predicted"/>
<keyword evidence="2" id="KW-0812">Transmembrane</keyword>
<feature type="transmembrane region" description="Helical" evidence="2">
    <location>
        <begin position="327"/>
        <end position="349"/>
    </location>
</feature>
<feature type="region of interest" description="Disordered" evidence="1">
    <location>
        <begin position="189"/>
        <end position="221"/>
    </location>
</feature>
<dbReference type="InterPro" id="IPR011009">
    <property type="entry name" value="Kinase-like_dom_sf"/>
</dbReference>
<dbReference type="PANTHER" id="PTHR36109">
    <property type="entry name" value="MEMBRANE PROTEIN-RELATED"/>
    <property type="match status" value="1"/>
</dbReference>
<feature type="domain" description="General stress protein 17M-like" evidence="3">
    <location>
        <begin position="373"/>
        <end position="434"/>
    </location>
</feature>
<evidence type="ECO:0000313" key="4">
    <source>
        <dbReference type="EMBL" id="EDQ48541.1"/>
    </source>
</evidence>
<name>A9U712_PHYPA</name>
<feature type="transmembrane region" description="Helical" evidence="2">
    <location>
        <begin position="417"/>
        <end position="442"/>
    </location>
</feature>
<evidence type="ECO:0000256" key="1">
    <source>
        <dbReference type="SAM" id="MobiDB-lite"/>
    </source>
</evidence>
<evidence type="ECO:0000259" key="3">
    <source>
        <dbReference type="Pfam" id="PF11181"/>
    </source>
</evidence>
<accession>A9U712</accession>
<feature type="transmembrane region" description="Helical" evidence="2">
    <location>
        <begin position="454"/>
        <end position="479"/>
    </location>
</feature>
<keyword evidence="2" id="KW-1133">Transmembrane helix</keyword>
<dbReference type="Gene3D" id="1.10.510.10">
    <property type="entry name" value="Transferase(Phosphotransferase) domain 1"/>
    <property type="match status" value="1"/>
</dbReference>
<evidence type="ECO:0000256" key="2">
    <source>
        <dbReference type="SAM" id="Phobius"/>
    </source>
</evidence>
<keyword evidence="2" id="KW-0472">Membrane</keyword>
<protein>
    <submittedName>
        <fullName evidence="4">Predicted protein</fullName>
    </submittedName>
</protein>
<dbReference type="PANTHER" id="PTHR36109:SF2">
    <property type="entry name" value="MEMBRANE PROTEIN"/>
    <property type="match status" value="1"/>
</dbReference>
<dbReference type="InterPro" id="IPR052948">
    <property type="entry name" value="Low_temp-induced_all0457"/>
</dbReference>
<dbReference type="EMBL" id="DS546299">
    <property type="protein sequence ID" value="EDQ48541.1"/>
    <property type="molecule type" value="Genomic_DNA"/>
</dbReference>
<dbReference type="SUPFAM" id="SSF56112">
    <property type="entry name" value="Protein kinase-like (PK-like)"/>
    <property type="match status" value="1"/>
</dbReference>
<dbReference type="Pfam" id="PF11181">
    <property type="entry name" value="YflT"/>
    <property type="match status" value="1"/>
</dbReference>
<dbReference type="AlphaFoldDB" id="A9U712"/>
<organism>
    <name type="scientific">Physcomitrium patens</name>
    <name type="common">Spreading-leaved earth moss</name>
    <name type="synonym">Physcomitrella patens</name>
    <dbReference type="NCBI Taxonomy" id="3218"/>
    <lineage>
        <taxon>Eukaryota</taxon>
        <taxon>Viridiplantae</taxon>
        <taxon>Streptophyta</taxon>
        <taxon>Embryophyta</taxon>
        <taxon>Bryophyta</taxon>
        <taxon>Bryophytina</taxon>
        <taxon>Bryopsida</taxon>
        <taxon>Funariidae</taxon>
        <taxon>Funariales</taxon>
        <taxon>Funariaceae</taxon>
        <taxon>Physcomitrium</taxon>
    </lineage>
</organism>
<dbReference type="InterPro" id="IPR025889">
    <property type="entry name" value="GSP17M-like_dom"/>
</dbReference>
<sequence>MTDQRRLLRGESLALAKGLAAIGSGMEQRGLAHCDLSAPNVMLPFFSEVELPEPRSVVELVDIEQMYSPKLDRPDVLLAGSPGYAAHRTVQSGLWSGYADRFAGAVIIAEMLGWCDPQVVEKAWGESYFDQPELQNPCERYFILRNSLERNWGAKTAELFARAWESQDLSSCPTFGEWLVLLSTMTENSENADESVTEKQDAVQPAESPEPLVSASSPALRPPAVPPARSFVAAAAERAAALTKGEGAASGDQDVVNRLFHQARELESSGNLSGALEVYKSAHHFVSEGSPMEIELEAAIRGLESELNPPGPDRKQAKVAFYQSRKWLTSAVVVILLLAGTAFAVNQIVADHSPGKHMEAGAGTKPGGEKAPAEASRAITELQDFGFPPEDISVVTRDREDLQTITEDTGTKAPEGVAAGAATGGMLGGVAGLLAGIGALAIPGIGPILAAGPIAATLAGAAVGAGAGGLVGGLIGLGIPEDEAKEYETYVDKGKILVIVDARGRDRDIYDVFNRNRSLNAERYNRDLGLVTDDTASLTDNDHLRP</sequence>